<evidence type="ECO:0000313" key="8">
    <source>
        <dbReference type="Proteomes" id="UP001500418"/>
    </source>
</evidence>
<dbReference type="InterPro" id="IPR001647">
    <property type="entry name" value="HTH_TetR"/>
</dbReference>
<evidence type="ECO:0000313" key="7">
    <source>
        <dbReference type="EMBL" id="GAA0952343.1"/>
    </source>
</evidence>
<dbReference type="Pfam" id="PF21993">
    <property type="entry name" value="TetR_C_13_2"/>
    <property type="match status" value="1"/>
</dbReference>
<feature type="domain" description="HTH tetR-type" evidence="6">
    <location>
        <begin position="17"/>
        <end position="77"/>
    </location>
</feature>
<reference evidence="7 8" key="1">
    <citation type="journal article" date="2019" name="Int. J. Syst. Evol. Microbiol.">
        <title>The Global Catalogue of Microorganisms (GCM) 10K type strain sequencing project: providing services to taxonomists for standard genome sequencing and annotation.</title>
        <authorList>
            <consortium name="The Broad Institute Genomics Platform"/>
            <consortium name="The Broad Institute Genome Sequencing Center for Infectious Disease"/>
            <person name="Wu L."/>
            <person name="Ma J."/>
        </authorList>
    </citation>
    <scope>NUCLEOTIDE SEQUENCE [LARGE SCALE GENOMIC DNA]</scope>
    <source>
        <strain evidence="7 8">JCM 11444</strain>
    </source>
</reference>
<name>A0ABN1R5V7_9ACTN</name>
<keyword evidence="3" id="KW-0804">Transcription</keyword>
<feature type="region of interest" description="Disordered" evidence="5">
    <location>
        <begin position="1"/>
        <end position="22"/>
    </location>
</feature>
<dbReference type="PANTHER" id="PTHR47506">
    <property type="entry name" value="TRANSCRIPTIONAL REGULATORY PROTEIN"/>
    <property type="match status" value="1"/>
</dbReference>
<dbReference type="PROSITE" id="PS50977">
    <property type="entry name" value="HTH_TETR_2"/>
    <property type="match status" value="1"/>
</dbReference>
<dbReference type="InterPro" id="IPR009057">
    <property type="entry name" value="Homeodomain-like_sf"/>
</dbReference>
<evidence type="ECO:0000256" key="3">
    <source>
        <dbReference type="ARBA" id="ARBA00023163"/>
    </source>
</evidence>
<dbReference type="Pfam" id="PF00440">
    <property type="entry name" value="TetR_N"/>
    <property type="match status" value="1"/>
</dbReference>
<dbReference type="PRINTS" id="PR00455">
    <property type="entry name" value="HTHTETR"/>
</dbReference>
<evidence type="ECO:0000256" key="4">
    <source>
        <dbReference type="PROSITE-ProRule" id="PRU00335"/>
    </source>
</evidence>
<organism evidence="7 8">
    <name type="scientific">Streptomyces rhizosphaericus</name>
    <dbReference type="NCBI Taxonomy" id="114699"/>
    <lineage>
        <taxon>Bacteria</taxon>
        <taxon>Bacillati</taxon>
        <taxon>Actinomycetota</taxon>
        <taxon>Actinomycetes</taxon>
        <taxon>Kitasatosporales</taxon>
        <taxon>Streptomycetaceae</taxon>
        <taxon>Streptomyces</taxon>
        <taxon>Streptomyces violaceusniger group</taxon>
    </lineage>
</organism>
<dbReference type="Proteomes" id="UP001500418">
    <property type="component" value="Unassembled WGS sequence"/>
</dbReference>
<comment type="caution">
    <text evidence="7">The sequence shown here is derived from an EMBL/GenBank/DDBJ whole genome shotgun (WGS) entry which is preliminary data.</text>
</comment>
<sequence>MSSTSQLAENPGASGTGDTRERIVRSASRLLQRQGYEGTGIKLIARAAGATLGSVYHFFPGGKEQLAVAAIQHGQQEFTEMLRTGLGREEDSAAQALENCSRHLAESLRKSDWADGCPVTTTALETLGRIPAIEEACVQALGEWQDVIADRLQRAGFDETEADALASTVLSTLEGAETLSQVHRSEGPLLHAGRHLAALVESRRGEPAAGQSEPVSG</sequence>
<dbReference type="SUPFAM" id="SSF48498">
    <property type="entry name" value="Tetracyclin repressor-like, C-terminal domain"/>
    <property type="match status" value="1"/>
</dbReference>
<evidence type="ECO:0000256" key="5">
    <source>
        <dbReference type="SAM" id="MobiDB-lite"/>
    </source>
</evidence>
<evidence type="ECO:0000256" key="2">
    <source>
        <dbReference type="ARBA" id="ARBA00023125"/>
    </source>
</evidence>
<protein>
    <submittedName>
        <fullName evidence="7">Transcriptional regulator YxaF</fullName>
    </submittedName>
</protein>
<dbReference type="Gene3D" id="1.10.357.10">
    <property type="entry name" value="Tetracycline Repressor, domain 2"/>
    <property type="match status" value="1"/>
</dbReference>
<keyword evidence="8" id="KW-1185">Reference proteome</keyword>
<accession>A0ABN1R5V7</accession>
<dbReference type="PANTHER" id="PTHR47506:SF3">
    <property type="entry name" value="HTH-TYPE TRANSCRIPTIONAL REGULATOR LMRA"/>
    <property type="match status" value="1"/>
</dbReference>
<keyword evidence="2 4" id="KW-0238">DNA-binding</keyword>
<proteinExistence type="predicted"/>
<dbReference type="InterPro" id="IPR036271">
    <property type="entry name" value="Tet_transcr_reg_TetR-rel_C_sf"/>
</dbReference>
<dbReference type="SUPFAM" id="SSF46689">
    <property type="entry name" value="Homeodomain-like"/>
    <property type="match status" value="1"/>
</dbReference>
<gene>
    <name evidence="7" type="primary">yxaF</name>
    <name evidence="7" type="ORF">GCM10009575_077490</name>
</gene>
<dbReference type="InterPro" id="IPR054156">
    <property type="entry name" value="YxaF_TetR_C"/>
</dbReference>
<feature type="DNA-binding region" description="H-T-H motif" evidence="4">
    <location>
        <begin position="40"/>
        <end position="59"/>
    </location>
</feature>
<evidence type="ECO:0000256" key="1">
    <source>
        <dbReference type="ARBA" id="ARBA00023015"/>
    </source>
</evidence>
<dbReference type="EMBL" id="BAAAID010000074">
    <property type="protein sequence ID" value="GAA0952343.1"/>
    <property type="molecule type" value="Genomic_DNA"/>
</dbReference>
<evidence type="ECO:0000259" key="6">
    <source>
        <dbReference type="PROSITE" id="PS50977"/>
    </source>
</evidence>
<keyword evidence="1" id="KW-0805">Transcription regulation</keyword>